<keyword evidence="1 4" id="KW-0808">Transferase</keyword>
<dbReference type="PANTHER" id="PTHR43877">
    <property type="entry name" value="AMINOALKYLPHOSPHONATE N-ACETYLTRANSFERASE-RELATED-RELATED"/>
    <property type="match status" value="1"/>
</dbReference>
<dbReference type="GO" id="GO:0016747">
    <property type="term" value="F:acyltransferase activity, transferring groups other than amino-acyl groups"/>
    <property type="evidence" value="ECO:0007669"/>
    <property type="project" value="InterPro"/>
</dbReference>
<gene>
    <name evidence="4" type="ORF">SLA_1783</name>
</gene>
<reference evidence="4 5" key="1">
    <citation type="journal article" date="2016" name="Genome Announc.">
        <title>Complete Genome Sequence of Thiostrepton-Producing Streptomyces laurentii ATCC 31255.</title>
        <authorList>
            <person name="Doi K."/>
            <person name="Fujino Y."/>
            <person name="Nagayoshi Y."/>
            <person name="Ohshima T."/>
            <person name="Ogata S."/>
        </authorList>
    </citation>
    <scope>NUCLEOTIDE SEQUENCE [LARGE SCALE GENOMIC DNA]</scope>
    <source>
        <strain evidence="4 5">ATCC 31255</strain>
    </source>
</reference>
<evidence type="ECO:0000313" key="5">
    <source>
        <dbReference type="Proteomes" id="UP000217676"/>
    </source>
</evidence>
<evidence type="ECO:0000259" key="3">
    <source>
        <dbReference type="PROSITE" id="PS51186"/>
    </source>
</evidence>
<protein>
    <submittedName>
        <fullName evidence="4">Ribosomal-protein-alanine acetyltransferase</fullName>
    </submittedName>
</protein>
<dbReference type="InterPro" id="IPR000182">
    <property type="entry name" value="GNAT_dom"/>
</dbReference>
<dbReference type="AlphaFoldDB" id="A0A160NXX4"/>
<dbReference type="Pfam" id="PF00583">
    <property type="entry name" value="Acetyltransf_1"/>
    <property type="match status" value="1"/>
</dbReference>
<dbReference type="Proteomes" id="UP000217676">
    <property type="component" value="Chromosome"/>
</dbReference>
<dbReference type="EMBL" id="AP017424">
    <property type="protein sequence ID" value="BAU82721.1"/>
    <property type="molecule type" value="Genomic_DNA"/>
</dbReference>
<feature type="domain" description="N-acetyltransferase" evidence="3">
    <location>
        <begin position="77"/>
        <end position="235"/>
    </location>
</feature>
<dbReference type="PROSITE" id="PS51186">
    <property type="entry name" value="GNAT"/>
    <property type="match status" value="1"/>
</dbReference>
<keyword evidence="2" id="KW-0012">Acyltransferase</keyword>
<dbReference type="KEGG" id="slau:SLA_1783"/>
<evidence type="ECO:0000313" key="4">
    <source>
        <dbReference type="EMBL" id="BAU82721.1"/>
    </source>
</evidence>
<evidence type="ECO:0000256" key="1">
    <source>
        <dbReference type="ARBA" id="ARBA00022679"/>
    </source>
</evidence>
<proteinExistence type="predicted"/>
<accession>A0A160NXX4</accession>
<name>A0A160NXX4_STRLU</name>
<dbReference type="InterPro" id="IPR050832">
    <property type="entry name" value="Bact_Acetyltransf"/>
</dbReference>
<dbReference type="CDD" id="cd04301">
    <property type="entry name" value="NAT_SF"/>
    <property type="match status" value="1"/>
</dbReference>
<keyword evidence="5" id="KW-1185">Reference proteome</keyword>
<dbReference type="Gene3D" id="3.40.630.30">
    <property type="match status" value="1"/>
</dbReference>
<organism evidence="4 5">
    <name type="scientific">Streptomyces laurentii</name>
    <dbReference type="NCBI Taxonomy" id="39478"/>
    <lineage>
        <taxon>Bacteria</taxon>
        <taxon>Bacillati</taxon>
        <taxon>Actinomycetota</taxon>
        <taxon>Actinomycetes</taxon>
        <taxon>Kitasatosporales</taxon>
        <taxon>Streptomycetaceae</taxon>
        <taxon>Streptomyces</taxon>
    </lineage>
</organism>
<dbReference type="PANTHER" id="PTHR43877:SF2">
    <property type="entry name" value="AMINOALKYLPHOSPHONATE N-ACETYLTRANSFERASE-RELATED"/>
    <property type="match status" value="1"/>
</dbReference>
<evidence type="ECO:0000256" key="2">
    <source>
        <dbReference type="ARBA" id="ARBA00023315"/>
    </source>
</evidence>
<dbReference type="InterPro" id="IPR016181">
    <property type="entry name" value="Acyl_CoA_acyltransferase"/>
</dbReference>
<dbReference type="SUPFAM" id="SSF55729">
    <property type="entry name" value="Acyl-CoA N-acyltransferases (Nat)"/>
    <property type="match status" value="1"/>
</dbReference>
<sequence length="235" mass="24597">MGRGGEERACGGARSALVRGCAGGARGALGGALVVVVGARARGGLVGGWGGWVRKVRVGVEWREGMGEGGLMILSGVEIREAVAGDEQVLARLDRETWSPSHAVMPRPEPGQEFFDERHVPAHYLVAETEDLGVVGYVRVGSSTPLACNAHVRQIQGLAVDPAARGRGVARALMRAAGERARGEGATRLTLRVLGHNAPARALYASEGFAVEGVLPGEFLLDGEYVDDILMGRAL</sequence>